<organism evidence="4 5">
    <name type="scientific">Paenibacillus ginsengarvi</name>
    <dbReference type="NCBI Taxonomy" id="400777"/>
    <lineage>
        <taxon>Bacteria</taxon>
        <taxon>Bacillati</taxon>
        <taxon>Bacillota</taxon>
        <taxon>Bacilli</taxon>
        <taxon>Bacillales</taxon>
        <taxon>Paenibacillaceae</taxon>
        <taxon>Paenibacillus</taxon>
    </lineage>
</organism>
<dbReference type="Gene3D" id="3.30.70.2520">
    <property type="match status" value="1"/>
</dbReference>
<dbReference type="GO" id="GO:0016020">
    <property type="term" value="C:membrane"/>
    <property type="evidence" value="ECO:0007669"/>
    <property type="project" value="InterPro"/>
</dbReference>
<evidence type="ECO:0000313" key="5">
    <source>
        <dbReference type="Proteomes" id="UP000282311"/>
    </source>
</evidence>
<dbReference type="InterPro" id="IPR010031">
    <property type="entry name" value="FAD_lactone_oxidase-like"/>
</dbReference>
<dbReference type="Proteomes" id="UP000282311">
    <property type="component" value="Unassembled WGS sequence"/>
</dbReference>
<dbReference type="GO" id="GO:0080049">
    <property type="term" value="F:L-gulono-1,4-lactone dehydrogenase activity"/>
    <property type="evidence" value="ECO:0007669"/>
    <property type="project" value="TreeGrafter"/>
</dbReference>
<dbReference type="GO" id="GO:0071949">
    <property type="term" value="F:FAD binding"/>
    <property type="evidence" value="ECO:0007669"/>
    <property type="project" value="InterPro"/>
</dbReference>
<keyword evidence="5" id="KW-1185">Reference proteome</keyword>
<dbReference type="InterPro" id="IPR016171">
    <property type="entry name" value="Vanillyl_alc_oxidase_C-sub2"/>
</dbReference>
<dbReference type="InterPro" id="IPR016169">
    <property type="entry name" value="FAD-bd_PCMH_sub2"/>
</dbReference>
<dbReference type="PANTHER" id="PTHR43762">
    <property type="entry name" value="L-GULONOLACTONE OXIDASE"/>
    <property type="match status" value="1"/>
</dbReference>
<dbReference type="InterPro" id="IPR007173">
    <property type="entry name" value="ALO_C"/>
</dbReference>
<dbReference type="InterPro" id="IPR016167">
    <property type="entry name" value="FAD-bd_PCMH_sub1"/>
</dbReference>
<dbReference type="Gene3D" id="3.30.70.2530">
    <property type="match status" value="1"/>
</dbReference>
<dbReference type="PIRSF" id="PIRSF000136">
    <property type="entry name" value="LGO_GLO"/>
    <property type="match status" value="1"/>
</dbReference>
<keyword evidence="2" id="KW-0560">Oxidoreductase</keyword>
<evidence type="ECO:0000256" key="1">
    <source>
        <dbReference type="ARBA" id="ARBA00022630"/>
    </source>
</evidence>
<dbReference type="Gene3D" id="3.30.465.10">
    <property type="match status" value="1"/>
</dbReference>
<evidence type="ECO:0000256" key="2">
    <source>
        <dbReference type="ARBA" id="ARBA00023002"/>
    </source>
</evidence>
<dbReference type="RefSeq" id="WP_120748534.1">
    <property type="nucleotide sequence ID" value="NZ_RBAH01000012.1"/>
</dbReference>
<reference evidence="4 5" key="1">
    <citation type="journal article" date="2007" name="Int. J. Syst. Evol. Microbiol.">
        <title>Paenibacillus ginsengarvi sp. nov., isolated from soil from ginseng cultivation.</title>
        <authorList>
            <person name="Yoon M.H."/>
            <person name="Ten L.N."/>
            <person name="Im W.T."/>
        </authorList>
    </citation>
    <scope>NUCLEOTIDE SEQUENCE [LARGE SCALE GENOMIC DNA]</scope>
    <source>
        <strain evidence="4 5">KCTC 13059</strain>
    </source>
</reference>
<evidence type="ECO:0000313" key="4">
    <source>
        <dbReference type="EMBL" id="RKN82151.1"/>
    </source>
</evidence>
<dbReference type="InterPro" id="IPR006094">
    <property type="entry name" value="Oxid_FAD_bind_N"/>
</dbReference>
<evidence type="ECO:0000259" key="3">
    <source>
        <dbReference type="PROSITE" id="PS51387"/>
    </source>
</evidence>
<comment type="caution">
    <text evidence="4">The sequence shown here is derived from an EMBL/GenBank/DDBJ whole genome shotgun (WGS) entry which is preliminary data.</text>
</comment>
<dbReference type="AlphaFoldDB" id="A0A3B0CBW9"/>
<dbReference type="InterPro" id="IPR036318">
    <property type="entry name" value="FAD-bd_PCMH-like_sf"/>
</dbReference>
<dbReference type="OrthoDB" id="9800184at2"/>
<dbReference type="Gene3D" id="3.30.43.10">
    <property type="entry name" value="Uridine Diphospho-n-acetylenolpyruvylglucosamine Reductase, domain 2"/>
    <property type="match status" value="1"/>
</dbReference>
<dbReference type="GO" id="GO:0003885">
    <property type="term" value="F:D-arabinono-1,4-lactone oxidase activity"/>
    <property type="evidence" value="ECO:0007669"/>
    <property type="project" value="InterPro"/>
</dbReference>
<sequence>MSKLQNWAGSYTYGAPELYIPERVEQIQEQVARSSRVKALGTRHSFHDIADSAGILISLEKLNRVIGLDRTRGTVTVEGGIRYGELCRYLHEHGYALHNLASLPHITVAGACATATHGSGDRNGNLATAVHAMEVVRGDGETVTFSREPQDEDIAGAAVGLGGLGIVTKLTLDVVPAFQISQSVYENLPPAQLDGHFEQIFSGAYSVSLFTDWRRESFNQVWLKRNLSDPGSDQTASDYFGATPAAGPLHPVPGYPPDNCSEQLGIPGPWHERLAHFRMDFTPSAGDELQSEYFVARRHARDAIKAIGRLRERLSPHLYISEIRTIADDLLWMSPCYKEPSVAIHFTWKANAEAVRQLLPLIEEQLAPFDARPHWGKWFAMPPARLQSLYAKLPEFRELLRRCDPEGKFRNDFLNRYIYGESE</sequence>
<dbReference type="Pfam" id="PF04030">
    <property type="entry name" value="ALO"/>
    <property type="match status" value="1"/>
</dbReference>
<dbReference type="Gene3D" id="1.10.45.10">
    <property type="entry name" value="Vanillyl-alcohol Oxidase, Chain A, domain 4"/>
    <property type="match status" value="1"/>
</dbReference>
<keyword evidence="1" id="KW-0285">Flavoprotein</keyword>
<dbReference type="PANTHER" id="PTHR43762:SF1">
    <property type="entry name" value="D-ARABINONO-1,4-LACTONE OXIDASE"/>
    <property type="match status" value="1"/>
</dbReference>
<dbReference type="SUPFAM" id="SSF56176">
    <property type="entry name" value="FAD-binding/transporter-associated domain-like"/>
    <property type="match status" value="1"/>
</dbReference>
<feature type="domain" description="FAD-binding PCMH-type" evidence="3">
    <location>
        <begin position="11"/>
        <end position="177"/>
    </location>
</feature>
<dbReference type="InterPro" id="IPR016166">
    <property type="entry name" value="FAD-bd_PCMH"/>
</dbReference>
<protein>
    <submittedName>
        <fullName evidence="4">FAD-binding protein</fullName>
    </submittedName>
</protein>
<accession>A0A3B0CBW9</accession>
<dbReference type="EMBL" id="RBAH01000012">
    <property type="protein sequence ID" value="RKN82151.1"/>
    <property type="molecule type" value="Genomic_DNA"/>
</dbReference>
<dbReference type="PROSITE" id="PS51387">
    <property type="entry name" value="FAD_PCMH"/>
    <property type="match status" value="1"/>
</dbReference>
<dbReference type="Pfam" id="PF01565">
    <property type="entry name" value="FAD_binding_4"/>
    <property type="match status" value="1"/>
</dbReference>
<proteinExistence type="predicted"/>
<gene>
    <name evidence="4" type="ORF">D7M11_17500</name>
</gene>
<name>A0A3B0CBW9_9BACL</name>